<dbReference type="Proteomes" id="UP000807159">
    <property type="component" value="Chromosome 16"/>
</dbReference>
<evidence type="ECO:0000313" key="8">
    <source>
        <dbReference type="EMBL" id="KAH8486156.1"/>
    </source>
</evidence>
<dbReference type="InterPro" id="IPR006447">
    <property type="entry name" value="Myb_dom_plants"/>
</dbReference>
<name>A0A8T2WYV3_POPDE</name>
<dbReference type="GO" id="GO:0003677">
    <property type="term" value="F:DNA binding"/>
    <property type="evidence" value="ECO:0007669"/>
    <property type="project" value="InterPro"/>
</dbReference>
<comment type="subcellular location">
    <subcellularLocation>
        <location evidence="1">Nucleus</location>
    </subcellularLocation>
</comment>
<dbReference type="FunFam" id="1.10.10.60:FF:000002">
    <property type="entry name" value="Myb family transcription factor"/>
    <property type="match status" value="1"/>
</dbReference>
<dbReference type="NCBIfam" id="TIGR01557">
    <property type="entry name" value="myb_SHAQKYF"/>
    <property type="match status" value="1"/>
</dbReference>
<evidence type="ECO:0000256" key="6">
    <source>
        <dbReference type="ARBA" id="ARBA00023242"/>
    </source>
</evidence>
<evidence type="ECO:0000256" key="3">
    <source>
        <dbReference type="ARBA" id="ARBA00023015"/>
    </source>
</evidence>
<dbReference type="InterPro" id="IPR017930">
    <property type="entry name" value="Myb_dom"/>
</dbReference>
<evidence type="ECO:0000313" key="9">
    <source>
        <dbReference type="Proteomes" id="UP000807159"/>
    </source>
</evidence>
<organism evidence="8 9">
    <name type="scientific">Populus deltoides</name>
    <name type="common">Eastern poplar</name>
    <name type="synonym">Eastern cottonwood</name>
    <dbReference type="NCBI Taxonomy" id="3696"/>
    <lineage>
        <taxon>Eukaryota</taxon>
        <taxon>Viridiplantae</taxon>
        <taxon>Streptophyta</taxon>
        <taxon>Embryophyta</taxon>
        <taxon>Tracheophyta</taxon>
        <taxon>Spermatophyta</taxon>
        <taxon>Magnoliopsida</taxon>
        <taxon>eudicotyledons</taxon>
        <taxon>Gunneridae</taxon>
        <taxon>Pentapetalae</taxon>
        <taxon>rosids</taxon>
        <taxon>fabids</taxon>
        <taxon>Malpighiales</taxon>
        <taxon>Salicaceae</taxon>
        <taxon>Saliceae</taxon>
        <taxon>Populus</taxon>
    </lineage>
</organism>
<evidence type="ECO:0000256" key="5">
    <source>
        <dbReference type="ARBA" id="ARBA00023163"/>
    </source>
</evidence>
<comment type="caution">
    <text evidence="8">The sequence shown here is derived from an EMBL/GenBank/DDBJ whole genome shotgun (WGS) entry which is preliminary data.</text>
</comment>
<sequence>MLESMGVGIGGMIMEEMHQNQSGIGIGIGLGMQGGAQVVLTSDPKPRLRWTADLHQRFVDAVSQLGGPNKATPKAILRTMNVKGLTLFHLKSHLQKYRLGKQSGKDMSDTFKDGLSGSYLLENPCTGNSSLNMTASDVNEGYEVKEALRAQMEVQSKLHLQVEAEKHLHIRLDAERRYLAMLERACKMLADQFIGTAVIDTDSQKGVGTKTTRIASLDPLGFYSLQTSEVAEVHGPEDVLPGLHHQGADCSTESCLTSNESPGGLNLEGSPAGGKKGMLSLESATSLIWGETRMGNAEVNATQVNSYGASLYGIWN</sequence>
<keyword evidence="5" id="KW-0804">Transcription</keyword>
<keyword evidence="6" id="KW-0539">Nucleus</keyword>
<comment type="similarity">
    <text evidence="2">Belongs to the MYB-CC family.</text>
</comment>
<feature type="domain" description="HTH myb-type" evidence="7">
    <location>
        <begin position="42"/>
        <end position="102"/>
    </location>
</feature>
<dbReference type="InterPro" id="IPR009057">
    <property type="entry name" value="Homeodomain-like_sf"/>
</dbReference>
<dbReference type="Gene3D" id="1.10.10.60">
    <property type="entry name" value="Homeodomain-like"/>
    <property type="match status" value="1"/>
</dbReference>
<dbReference type="InterPro" id="IPR046955">
    <property type="entry name" value="PHR1-like"/>
</dbReference>
<keyword evidence="9" id="KW-1185">Reference proteome</keyword>
<evidence type="ECO:0000256" key="2">
    <source>
        <dbReference type="ARBA" id="ARBA00006783"/>
    </source>
</evidence>
<dbReference type="InterPro" id="IPR001005">
    <property type="entry name" value="SANT/Myb"/>
</dbReference>
<dbReference type="GO" id="GO:0005634">
    <property type="term" value="C:nucleus"/>
    <property type="evidence" value="ECO:0007669"/>
    <property type="project" value="UniProtKB-SubCell"/>
</dbReference>
<dbReference type="Pfam" id="PF00249">
    <property type="entry name" value="Myb_DNA-binding"/>
    <property type="match status" value="1"/>
</dbReference>
<gene>
    <name evidence="8" type="ORF">H0E87_027578</name>
</gene>
<dbReference type="EMBL" id="JACEGQ020000016">
    <property type="protein sequence ID" value="KAH8486156.1"/>
    <property type="molecule type" value="Genomic_DNA"/>
</dbReference>
<dbReference type="Pfam" id="PF14379">
    <property type="entry name" value="Myb_CC_LHEQLE"/>
    <property type="match status" value="1"/>
</dbReference>
<dbReference type="SUPFAM" id="SSF46689">
    <property type="entry name" value="Homeodomain-like"/>
    <property type="match status" value="1"/>
</dbReference>
<keyword evidence="3" id="KW-0805">Transcription regulation</keyword>
<accession>A0A8T2WYV3</accession>
<dbReference type="PANTHER" id="PTHR31499:SF49">
    <property type="entry name" value="PROTEIN PHOSPHATE STARVATION RESPONSE 1-LIKE ISOFORM X1"/>
    <property type="match status" value="1"/>
</dbReference>
<evidence type="ECO:0000256" key="4">
    <source>
        <dbReference type="ARBA" id="ARBA00023054"/>
    </source>
</evidence>
<dbReference type="GO" id="GO:0003700">
    <property type="term" value="F:DNA-binding transcription factor activity"/>
    <property type="evidence" value="ECO:0007669"/>
    <property type="project" value="InterPro"/>
</dbReference>
<dbReference type="InterPro" id="IPR025756">
    <property type="entry name" value="Myb_CC_LHEQLE"/>
</dbReference>
<evidence type="ECO:0000256" key="1">
    <source>
        <dbReference type="ARBA" id="ARBA00004123"/>
    </source>
</evidence>
<reference evidence="8" key="1">
    <citation type="journal article" date="2021" name="J. Hered.">
        <title>Genome Assembly of Salicaceae Populus deltoides (Eastern Cottonwood) I-69 Based on Nanopore Sequencing and Hi-C Technologies.</title>
        <authorList>
            <person name="Bai S."/>
            <person name="Wu H."/>
            <person name="Zhang J."/>
            <person name="Pan Z."/>
            <person name="Zhao W."/>
            <person name="Li Z."/>
            <person name="Tong C."/>
        </authorList>
    </citation>
    <scope>NUCLEOTIDE SEQUENCE</scope>
    <source>
        <tissue evidence="8">Leaf</tissue>
    </source>
</reference>
<proteinExistence type="inferred from homology"/>
<dbReference type="PANTHER" id="PTHR31499">
    <property type="entry name" value="MYB FAMILY TRANSCRIPTION FACTOR PHL11"/>
    <property type="match status" value="1"/>
</dbReference>
<evidence type="ECO:0000259" key="7">
    <source>
        <dbReference type="PROSITE" id="PS51294"/>
    </source>
</evidence>
<dbReference type="PROSITE" id="PS51294">
    <property type="entry name" value="HTH_MYB"/>
    <property type="match status" value="1"/>
</dbReference>
<keyword evidence="4" id="KW-0175">Coiled coil</keyword>
<dbReference type="AlphaFoldDB" id="A0A8T2WYV3"/>
<protein>
    <recommendedName>
        <fullName evidence="7">HTH myb-type domain-containing protein</fullName>
    </recommendedName>
</protein>